<dbReference type="Proteomes" id="UP001221597">
    <property type="component" value="Chromosome"/>
</dbReference>
<organism evidence="4 5">
    <name type="scientific">Halobacillus naozhouensis</name>
    <dbReference type="NCBI Taxonomy" id="554880"/>
    <lineage>
        <taxon>Bacteria</taxon>
        <taxon>Bacillati</taxon>
        <taxon>Bacillota</taxon>
        <taxon>Bacilli</taxon>
        <taxon>Bacillales</taxon>
        <taxon>Bacillaceae</taxon>
        <taxon>Halobacillus</taxon>
    </lineage>
</organism>
<dbReference type="Gene3D" id="1.20.120.1220">
    <property type="match status" value="1"/>
</dbReference>
<dbReference type="Pfam" id="PF01478">
    <property type="entry name" value="Peptidase_A24"/>
    <property type="match status" value="1"/>
</dbReference>
<dbReference type="GO" id="GO:0016787">
    <property type="term" value="F:hydrolase activity"/>
    <property type="evidence" value="ECO:0007669"/>
    <property type="project" value="UniProtKB-KW"/>
</dbReference>
<dbReference type="PANTHER" id="PTHR30487">
    <property type="entry name" value="TYPE 4 PREPILIN-LIKE PROTEINS LEADER PEPTIDE-PROCESSING ENZYME"/>
    <property type="match status" value="1"/>
</dbReference>
<dbReference type="PANTHER" id="PTHR30487:SF0">
    <property type="entry name" value="PREPILIN LEADER PEPTIDASE_N-METHYLTRANSFERASE-RELATED"/>
    <property type="match status" value="1"/>
</dbReference>
<dbReference type="EC" id="3.4.23.-" evidence="4"/>
<protein>
    <submittedName>
        <fullName evidence="4">A24 family peptidase</fullName>
        <ecNumber evidence="4">3.4.23.-</ecNumber>
    </submittedName>
</protein>
<proteinExistence type="inferred from homology"/>
<evidence type="ECO:0000256" key="1">
    <source>
        <dbReference type="ARBA" id="ARBA00005801"/>
    </source>
</evidence>
<accession>A0ABY8J3A7</accession>
<gene>
    <name evidence="4" type="ORF">P9989_13440</name>
</gene>
<feature type="transmembrane region" description="Helical" evidence="2">
    <location>
        <begin position="137"/>
        <end position="160"/>
    </location>
</feature>
<name>A0ABY8J3A7_9BACI</name>
<feature type="transmembrane region" description="Helical" evidence="2">
    <location>
        <begin position="13"/>
        <end position="33"/>
    </location>
</feature>
<comment type="similarity">
    <text evidence="1">Belongs to the peptidase A24 family.</text>
</comment>
<evidence type="ECO:0000256" key="2">
    <source>
        <dbReference type="SAM" id="Phobius"/>
    </source>
</evidence>
<dbReference type="InterPro" id="IPR050882">
    <property type="entry name" value="Prepilin_peptidase/N-MTase"/>
</dbReference>
<sequence length="165" mass="18011">MCSYILIGFRPELALALLLMSLLHIIVVSDLSYMIIPDKVLVFFFILIMIYRVLAPSGTWWTAILGALVGLMGTAVIIMVSRGGMGGGDMKLLGLIGFALGIKLLLVSFFLAVVMGAIVCVVLLRTGLISRHQPFPFGPFIAAGTMTSFFSGAQIIEWYITRFFL</sequence>
<feature type="transmembrane region" description="Helical" evidence="2">
    <location>
        <begin position="40"/>
        <end position="55"/>
    </location>
</feature>
<dbReference type="EMBL" id="CP121671">
    <property type="protein sequence ID" value="WFT76979.1"/>
    <property type="molecule type" value="Genomic_DNA"/>
</dbReference>
<evidence type="ECO:0000259" key="3">
    <source>
        <dbReference type="Pfam" id="PF01478"/>
    </source>
</evidence>
<keyword evidence="5" id="KW-1185">Reference proteome</keyword>
<keyword evidence="4" id="KW-0378">Hydrolase</keyword>
<dbReference type="InterPro" id="IPR000045">
    <property type="entry name" value="Prepilin_IV_endopep_pep"/>
</dbReference>
<dbReference type="RefSeq" id="WP_283078916.1">
    <property type="nucleotide sequence ID" value="NZ_CP121671.1"/>
</dbReference>
<feature type="transmembrane region" description="Helical" evidence="2">
    <location>
        <begin position="61"/>
        <end position="80"/>
    </location>
</feature>
<evidence type="ECO:0000313" key="5">
    <source>
        <dbReference type="Proteomes" id="UP001221597"/>
    </source>
</evidence>
<feature type="domain" description="Prepilin type IV endopeptidase peptidase" evidence="3">
    <location>
        <begin position="17"/>
        <end position="121"/>
    </location>
</feature>
<feature type="transmembrane region" description="Helical" evidence="2">
    <location>
        <begin position="92"/>
        <end position="125"/>
    </location>
</feature>
<keyword evidence="2" id="KW-0472">Membrane</keyword>
<keyword evidence="2" id="KW-1133">Transmembrane helix</keyword>
<keyword evidence="2" id="KW-0812">Transmembrane</keyword>
<reference evidence="4 5" key="1">
    <citation type="submission" date="2023-04" db="EMBL/GenBank/DDBJ databases">
        <title>Genome sequence of Halobacillus naozhouensis KACC 21980.</title>
        <authorList>
            <person name="Kim S."/>
            <person name="Heo J."/>
            <person name="Kwon S.-W."/>
        </authorList>
    </citation>
    <scope>NUCLEOTIDE SEQUENCE [LARGE SCALE GENOMIC DNA]</scope>
    <source>
        <strain evidence="4 5">KCTC 13234</strain>
    </source>
</reference>
<evidence type="ECO:0000313" key="4">
    <source>
        <dbReference type="EMBL" id="WFT76979.1"/>
    </source>
</evidence>